<accession>A0A1F4T5C9</accession>
<organism evidence="1 2">
    <name type="scientific">candidate division WOR-1 bacterium RIFOXYC12_FULL_54_18</name>
    <dbReference type="NCBI Taxonomy" id="1802584"/>
    <lineage>
        <taxon>Bacteria</taxon>
        <taxon>Bacillati</taxon>
        <taxon>Saganbacteria</taxon>
    </lineage>
</organism>
<proteinExistence type="predicted"/>
<sequence>MGAIKRLIVMVWVIDNALMKVVRNFFPTAWRRDGECRRCGRCCREIYLTLSPAQAKSPLFLGFYKRWLSWLFDFELIRFDADYPALLFKCGNQRSDGSCGVYFWRPPLCRNYPLIDYFKEPIFLPGCGYTSKKN</sequence>
<evidence type="ECO:0000313" key="1">
    <source>
        <dbReference type="EMBL" id="OGC27747.1"/>
    </source>
</evidence>
<reference evidence="1 2" key="1">
    <citation type="journal article" date="2016" name="Nat. Commun.">
        <title>Thousands of microbial genomes shed light on interconnected biogeochemical processes in an aquifer system.</title>
        <authorList>
            <person name="Anantharaman K."/>
            <person name="Brown C.T."/>
            <person name="Hug L.A."/>
            <person name="Sharon I."/>
            <person name="Castelle C.J."/>
            <person name="Probst A.J."/>
            <person name="Thomas B.C."/>
            <person name="Singh A."/>
            <person name="Wilkins M.J."/>
            <person name="Karaoz U."/>
            <person name="Brodie E.L."/>
            <person name="Williams K.H."/>
            <person name="Hubbard S.S."/>
            <person name="Banfield J.F."/>
        </authorList>
    </citation>
    <scope>NUCLEOTIDE SEQUENCE [LARGE SCALE GENOMIC DNA]</scope>
</reference>
<name>A0A1F4T5C9_UNCSA</name>
<dbReference type="AlphaFoldDB" id="A0A1F4T5C9"/>
<comment type="caution">
    <text evidence="1">The sequence shown here is derived from an EMBL/GenBank/DDBJ whole genome shotgun (WGS) entry which is preliminary data.</text>
</comment>
<evidence type="ECO:0000313" key="2">
    <source>
        <dbReference type="Proteomes" id="UP000178602"/>
    </source>
</evidence>
<dbReference type="Proteomes" id="UP000178602">
    <property type="component" value="Unassembled WGS sequence"/>
</dbReference>
<dbReference type="EMBL" id="MEUG01000001">
    <property type="protein sequence ID" value="OGC27747.1"/>
    <property type="molecule type" value="Genomic_DNA"/>
</dbReference>
<protein>
    <submittedName>
        <fullName evidence="1">Uncharacterized protein</fullName>
    </submittedName>
</protein>
<gene>
    <name evidence="1" type="ORF">A3K49_01870</name>
</gene>